<keyword evidence="1" id="KW-1133">Transmembrane helix</keyword>
<dbReference type="EMBL" id="JALLAZ020001728">
    <property type="protein sequence ID" value="KAL3766549.1"/>
    <property type="molecule type" value="Genomic_DNA"/>
</dbReference>
<evidence type="ECO:0000313" key="3">
    <source>
        <dbReference type="Proteomes" id="UP001530315"/>
    </source>
</evidence>
<dbReference type="AlphaFoldDB" id="A0ABD3MRD4"/>
<keyword evidence="1" id="KW-0812">Transmembrane</keyword>
<reference evidence="2 3" key="1">
    <citation type="submission" date="2024-10" db="EMBL/GenBank/DDBJ databases">
        <title>Updated reference genomes for cyclostephanoid diatoms.</title>
        <authorList>
            <person name="Roberts W.R."/>
            <person name="Alverson A.J."/>
        </authorList>
    </citation>
    <scope>NUCLEOTIDE SEQUENCE [LARGE SCALE GENOMIC DNA]</scope>
    <source>
        <strain evidence="2 3">AJA276-08</strain>
    </source>
</reference>
<organism evidence="2 3">
    <name type="scientific">Stephanodiscus triporus</name>
    <dbReference type="NCBI Taxonomy" id="2934178"/>
    <lineage>
        <taxon>Eukaryota</taxon>
        <taxon>Sar</taxon>
        <taxon>Stramenopiles</taxon>
        <taxon>Ochrophyta</taxon>
        <taxon>Bacillariophyta</taxon>
        <taxon>Coscinodiscophyceae</taxon>
        <taxon>Thalassiosirophycidae</taxon>
        <taxon>Stephanodiscales</taxon>
        <taxon>Stephanodiscaceae</taxon>
        <taxon>Stephanodiscus</taxon>
    </lineage>
</organism>
<accession>A0ABD3MRD4</accession>
<keyword evidence="3" id="KW-1185">Reference proteome</keyword>
<proteinExistence type="predicted"/>
<sequence length="422" mass="47073">MTPQTNSGRRRQPRELVALYLPICFVLITLLLTARLDGYGKRLVGVDAPWAEGSTNDATRGAAPWRSSHSAVLAMATIMGMDAFQTFLGSLRATGYSGHIILGITGDGGWGGGEDVVDYLTSQNVTIKPYVVGSPGSYSEYKTSHARFFLYRDWIENCTSCTDGIMLTDFRDAYFQADPFATAVTLGQQYPIMVFEELVDGVHDATHSLTNHPVSICRGYTFGPHQPIFLSPRPLPPVLCSGSTMGSREGILEYLRAMTTEIKHWKNTEKCNFDMAGDDQSIHNYLYYTNQLNYTTEKGTVVNAKAIPHRTGSIHVVGVQADRIYRNVSETVGCKPWPEPCPERANYYVKDDVWQKWIPERPGFGAPNDTTSLLDPDTGMILNLDGTPSAQVHQVDRFGDLPQRWFEMMSEKGWPYNKATWP</sequence>
<gene>
    <name evidence="2" type="ORF">ACHAW5_000784</name>
</gene>
<keyword evidence="1" id="KW-0472">Membrane</keyword>
<dbReference type="Proteomes" id="UP001530315">
    <property type="component" value="Unassembled WGS sequence"/>
</dbReference>
<evidence type="ECO:0000256" key="1">
    <source>
        <dbReference type="SAM" id="Phobius"/>
    </source>
</evidence>
<evidence type="ECO:0000313" key="2">
    <source>
        <dbReference type="EMBL" id="KAL3766549.1"/>
    </source>
</evidence>
<protein>
    <submittedName>
        <fullName evidence="2">Uncharacterized protein</fullName>
    </submittedName>
</protein>
<comment type="caution">
    <text evidence="2">The sequence shown here is derived from an EMBL/GenBank/DDBJ whole genome shotgun (WGS) entry which is preliminary data.</text>
</comment>
<name>A0ABD3MRD4_9STRA</name>
<feature type="transmembrane region" description="Helical" evidence="1">
    <location>
        <begin position="16"/>
        <end position="34"/>
    </location>
</feature>